<dbReference type="OrthoDB" id="3730669at2"/>
<dbReference type="InterPro" id="IPR005182">
    <property type="entry name" value="YdbS-like_PH"/>
</dbReference>
<name>A0A2W2F3X4_9ACTN</name>
<keyword evidence="3" id="KW-1185">Reference proteome</keyword>
<protein>
    <recommendedName>
        <fullName evidence="1">YdbS-like PH domain-containing protein</fullName>
    </recommendedName>
</protein>
<evidence type="ECO:0000313" key="2">
    <source>
        <dbReference type="EMBL" id="PZG10764.1"/>
    </source>
</evidence>
<sequence length="128" mass="14193">MTDRWGWTPYCRVRSSRAMRRRDGFRRGLMAGKISRRSKIPSDFAAACGQLSSSQRACGQSTENAVYTRAGWVRQQWRVAPMTRIQTVDTVRGPLQQLFGLSTVVVTTASAAGPLRIEGLDHGLAHSI</sequence>
<comment type="caution">
    <text evidence="2">The sequence shown here is derived from an EMBL/GenBank/DDBJ whole genome shotgun (WGS) entry which is preliminary data.</text>
</comment>
<accession>A0A2W2F3X4</accession>
<reference evidence="2 3" key="1">
    <citation type="submission" date="2018-01" db="EMBL/GenBank/DDBJ databases">
        <title>Draft genome sequence of Nonomuraea sp. KC333.</title>
        <authorList>
            <person name="Sahin N."/>
            <person name="Saygin H."/>
            <person name="Ay H."/>
        </authorList>
    </citation>
    <scope>NUCLEOTIDE SEQUENCE [LARGE SCALE GENOMIC DNA]</scope>
    <source>
        <strain evidence="2 3">KC333</strain>
    </source>
</reference>
<gene>
    <name evidence="2" type="ORF">C1J01_35815</name>
</gene>
<evidence type="ECO:0000313" key="3">
    <source>
        <dbReference type="Proteomes" id="UP000249304"/>
    </source>
</evidence>
<organism evidence="2 3">
    <name type="scientific">Nonomuraea aridisoli</name>
    <dbReference type="NCBI Taxonomy" id="2070368"/>
    <lineage>
        <taxon>Bacteria</taxon>
        <taxon>Bacillati</taxon>
        <taxon>Actinomycetota</taxon>
        <taxon>Actinomycetes</taxon>
        <taxon>Streptosporangiales</taxon>
        <taxon>Streptosporangiaceae</taxon>
        <taxon>Nonomuraea</taxon>
    </lineage>
</organism>
<dbReference type="AlphaFoldDB" id="A0A2W2F3X4"/>
<dbReference type="Proteomes" id="UP000249304">
    <property type="component" value="Unassembled WGS sequence"/>
</dbReference>
<dbReference type="Pfam" id="PF03703">
    <property type="entry name" value="bPH_2"/>
    <property type="match status" value="1"/>
</dbReference>
<evidence type="ECO:0000259" key="1">
    <source>
        <dbReference type="Pfam" id="PF03703"/>
    </source>
</evidence>
<feature type="domain" description="YdbS-like PH" evidence="1">
    <location>
        <begin position="62"/>
        <end position="121"/>
    </location>
</feature>
<proteinExistence type="predicted"/>
<dbReference type="EMBL" id="POUD01000221">
    <property type="protein sequence ID" value="PZG10764.1"/>
    <property type="molecule type" value="Genomic_DNA"/>
</dbReference>